<evidence type="ECO:0000259" key="1">
    <source>
        <dbReference type="Pfam" id="PF07596"/>
    </source>
</evidence>
<dbReference type="PANTHER" id="PTHR30093:SF2">
    <property type="entry name" value="TYPE II SECRETION SYSTEM PROTEIN H"/>
    <property type="match status" value="1"/>
</dbReference>
<evidence type="ECO:0000313" key="3">
    <source>
        <dbReference type="Proteomes" id="UP001139103"/>
    </source>
</evidence>
<dbReference type="AlphaFoldDB" id="A0A9X1SEM1"/>
<feature type="domain" description="DUF1559" evidence="1">
    <location>
        <begin position="30"/>
        <end position="302"/>
    </location>
</feature>
<comment type="caution">
    <text evidence="2">The sequence shown here is derived from an EMBL/GenBank/DDBJ whole genome shotgun (WGS) entry which is preliminary data.</text>
</comment>
<gene>
    <name evidence="2" type="ORF">LOC68_03030</name>
</gene>
<keyword evidence="3" id="KW-1185">Reference proteome</keyword>
<dbReference type="RefSeq" id="WP_230215641.1">
    <property type="nucleotide sequence ID" value="NZ_JAJKFT010000002.1"/>
</dbReference>
<dbReference type="SUPFAM" id="SSF54523">
    <property type="entry name" value="Pili subunits"/>
    <property type="match status" value="1"/>
</dbReference>
<name>A0A9X1SEM1_9BACT</name>
<sequence length="320" mass="34339">MKRHAFTLVELLVVIAIIGVLIALLLPAVQQAREAARRSSCKNNLKQAGLAVHNYHDTFQSMPRAGNIAASTSLTYKNAGPSVALLPFLEAGNVADLYDHSVNWSHANNQVMKDKMPTVYMCPSAPEAGTPITSTNATYNGFMTPDYAFPVQMAAVTSTAPPAMSIYKAAFSNNEWMRFAKITDGLSNTMLTYESAGRSGWWVGKTKMASTVKVLNIFEWGSKGESWTNPESSTPTFGSFLRCSLVLNASNPTGVSPTPIPFTGGMMNVSNWNGAPFSFHPGGIQFALVDGSVRFLSDGTDPTTVASIVSCNNGDIVGEY</sequence>
<dbReference type="InterPro" id="IPR011453">
    <property type="entry name" value="DUF1559"/>
</dbReference>
<dbReference type="Pfam" id="PF07963">
    <property type="entry name" value="N_methyl"/>
    <property type="match status" value="1"/>
</dbReference>
<dbReference type="NCBIfam" id="TIGR02532">
    <property type="entry name" value="IV_pilin_GFxxxE"/>
    <property type="match status" value="1"/>
</dbReference>
<dbReference type="Pfam" id="PF07596">
    <property type="entry name" value="SBP_bac_10"/>
    <property type="match status" value="1"/>
</dbReference>
<proteinExistence type="predicted"/>
<dbReference type="InterPro" id="IPR012902">
    <property type="entry name" value="N_methyl_site"/>
</dbReference>
<accession>A0A9X1SEM1</accession>
<dbReference type="PANTHER" id="PTHR30093">
    <property type="entry name" value="GENERAL SECRETION PATHWAY PROTEIN G"/>
    <property type="match status" value="1"/>
</dbReference>
<dbReference type="InterPro" id="IPR027558">
    <property type="entry name" value="Pre_pil_HX9DG_C"/>
</dbReference>
<dbReference type="InterPro" id="IPR045584">
    <property type="entry name" value="Pilin-like"/>
</dbReference>
<protein>
    <submittedName>
        <fullName evidence="2">DUF1559 domain-containing protein</fullName>
    </submittedName>
</protein>
<dbReference type="Gene3D" id="3.30.700.10">
    <property type="entry name" value="Glycoprotein, Type 4 Pilin"/>
    <property type="match status" value="1"/>
</dbReference>
<reference evidence="2" key="1">
    <citation type="submission" date="2021-11" db="EMBL/GenBank/DDBJ databases">
        <title>Genome sequence.</title>
        <authorList>
            <person name="Sun Q."/>
        </authorList>
    </citation>
    <scope>NUCLEOTIDE SEQUENCE</scope>
    <source>
        <strain evidence="2">JC732</strain>
    </source>
</reference>
<dbReference type="NCBIfam" id="TIGR04294">
    <property type="entry name" value="pre_pil_HX9DG"/>
    <property type="match status" value="1"/>
</dbReference>
<dbReference type="Proteomes" id="UP001139103">
    <property type="component" value="Unassembled WGS sequence"/>
</dbReference>
<organism evidence="2 3">
    <name type="scientific">Blastopirellula sediminis</name>
    <dbReference type="NCBI Taxonomy" id="2894196"/>
    <lineage>
        <taxon>Bacteria</taxon>
        <taxon>Pseudomonadati</taxon>
        <taxon>Planctomycetota</taxon>
        <taxon>Planctomycetia</taxon>
        <taxon>Pirellulales</taxon>
        <taxon>Pirellulaceae</taxon>
        <taxon>Blastopirellula</taxon>
    </lineage>
</organism>
<dbReference type="EMBL" id="JAJKFT010000002">
    <property type="protein sequence ID" value="MCC9627358.1"/>
    <property type="molecule type" value="Genomic_DNA"/>
</dbReference>
<evidence type="ECO:0000313" key="2">
    <source>
        <dbReference type="EMBL" id="MCC9627358.1"/>
    </source>
</evidence>